<dbReference type="RefSeq" id="WP_148544705.1">
    <property type="nucleotide sequence ID" value="NZ_VSDQ01000718.1"/>
</dbReference>
<proteinExistence type="predicted"/>
<dbReference type="PANTHER" id="PTHR43498">
    <property type="entry name" value="FERREDOXIN:COB-COM HETERODISULFIDE REDUCTASE SUBUNIT A"/>
    <property type="match status" value="1"/>
</dbReference>
<sequence>MKRRSFFKKGAQGALAAGLLPITGSVAAQNLETGETKLIHFNASKASKTDPKRRKTLEFDVAVIGAGMAGISAAVSAARNGARVVLVQDRPVLGGNASSEMRVTVNGVQGLKNKHKVERETGIVEELLLENWHYNPQASYHVWDHVLYNYVVREKNITLLMNTSAMDVVMNGNTIKSVICWQTTTETIFTINANMICDCSGDGLVAASSGAEFRMGREGKDEFNESYAPDKPDGWVMGDCIMMITKDMGKPVPFYAPDYAIPFDGEKAETTGHRKIKQVKEGFWWVEVGSDVDIIGERDEIRHKLMAYFYGVWDYVKNSGKHPEADNVVLDWIGSIPGRRESRRFIGDFILTQNDMLSLRHFEDAVAFGGWSLDEHNPGGIEDLSQPASFFHSRFSNIYEVPFRCLYSKNIENLLFAGRNVSVSHIALSSTRIIGTCSMMGQAIGTAAAMCSKKGIKPRGLYKKHINELQEQLLRDDSFFPNRPANDPKNKASKANLIFASSTTSGDVKNLLDGVSRDEVDKIHHWQSDGLNAEIQLEWEDSQTLTSVEMKFDTNLQRKINMHKNPTKHEDQPMEIPKELIKHFSVEARVKGKWIVVGDVKNNLTRLVKVKFDAVETTAVRVRLKETYGEPNVKMFEIRCY</sequence>
<keyword evidence="8" id="KW-1185">Reference proteome</keyword>
<name>A0A5D0HMZ3_9FLAO</name>
<organism evidence="7 8">
    <name type="scientific">Seonamhaeicola marinus</name>
    <dbReference type="NCBI Taxonomy" id="1912246"/>
    <lineage>
        <taxon>Bacteria</taxon>
        <taxon>Pseudomonadati</taxon>
        <taxon>Bacteroidota</taxon>
        <taxon>Flavobacteriia</taxon>
        <taxon>Flavobacteriales</taxon>
        <taxon>Flavobacteriaceae</taxon>
    </lineage>
</organism>
<keyword evidence="6" id="KW-0732">Signal</keyword>
<keyword evidence="2" id="KW-0479">Metal-binding</keyword>
<evidence type="ECO:0000256" key="6">
    <source>
        <dbReference type="SAM" id="SignalP"/>
    </source>
</evidence>
<dbReference type="Pfam" id="PF12831">
    <property type="entry name" value="FAD_oxidored"/>
    <property type="match status" value="1"/>
</dbReference>
<keyword evidence="1" id="KW-0004">4Fe-4S</keyword>
<dbReference type="SUPFAM" id="SSF51905">
    <property type="entry name" value="FAD/NAD(P)-binding domain"/>
    <property type="match status" value="1"/>
</dbReference>
<evidence type="ECO:0000313" key="7">
    <source>
        <dbReference type="EMBL" id="TYA71719.1"/>
    </source>
</evidence>
<evidence type="ECO:0000256" key="2">
    <source>
        <dbReference type="ARBA" id="ARBA00022723"/>
    </source>
</evidence>
<dbReference type="InterPro" id="IPR039650">
    <property type="entry name" value="HdrA-like"/>
</dbReference>
<dbReference type="InterPro" id="IPR036188">
    <property type="entry name" value="FAD/NAD-bd_sf"/>
</dbReference>
<dbReference type="EMBL" id="VSDQ01000718">
    <property type="protein sequence ID" value="TYA71719.1"/>
    <property type="molecule type" value="Genomic_DNA"/>
</dbReference>
<feature type="chain" id="PRO_5022863265" evidence="6">
    <location>
        <begin position="29"/>
        <end position="641"/>
    </location>
</feature>
<dbReference type="GO" id="GO:0016491">
    <property type="term" value="F:oxidoreductase activity"/>
    <property type="evidence" value="ECO:0007669"/>
    <property type="project" value="UniProtKB-KW"/>
</dbReference>
<dbReference type="Gene3D" id="2.60.120.260">
    <property type="entry name" value="Galactose-binding domain-like"/>
    <property type="match status" value="1"/>
</dbReference>
<dbReference type="GO" id="GO:0051539">
    <property type="term" value="F:4 iron, 4 sulfur cluster binding"/>
    <property type="evidence" value="ECO:0007669"/>
    <property type="project" value="UniProtKB-KW"/>
</dbReference>
<keyword evidence="5" id="KW-0411">Iron-sulfur</keyword>
<keyword evidence="3" id="KW-0560">Oxidoreductase</keyword>
<dbReference type="PANTHER" id="PTHR43498:SF1">
    <property type="entry name" value="COB--COM HETERODISULFIDE REDUCTASE IRON-SULFUR SUBUNIT A"/>
    <property type="match status" value="1"/>
</dbReference>
<evidence type="ECO:0000256" key="1">
    <source>
        <dbReference type="ARBA" id="ARBA00022485"/>
    </source>
</evidence>
<gene>
    <name evidence="7" type="ORF">FUA24_19370</name>
</gene>
<evidence type="ECO:0000256" key="5">
    <source>
        <dbReference type="ARBA" id="ARBA00023014"/>
    </source>
</evidence>
<evidence type="ECO:0000256" key="4">
    <source>
        <dbReference type="ARBA" id="ARBA00023004"/>
    </source>
</evidence>
<comment type="caution">
    <text evidence="7">The sequence shown here is derived from an EMBL/GenBank/DDBJ whole genome shotgun (WGS) entry which is preliminary data.</text>
</comment>
<reference evidence="7 8" key="1">
    <citation type="submission" date="2019-08" db="EMBL/GenBank/DDBJ databases">
        <title>Seonamhaeicola sediminis sp. nov., isolated from marine sediment.</title>
        <authorList>
            <person name="Cao W.R."/>
        </authorList>
    </citation>
    <scope>NUCLEOTIDE SEQUENCE [LARGE SCALE GENOMIC DNA]</scope>
    <source>
        <strain evidence="7 8">B011</strain>
    </source>
</reference>
<evidence type="ECO:0000256" key="3">
    <source>
        <dbReference type="ARBA" id="ARBA00023002"/>
    </source>
</evidence>
<feature type="signal peptide" evidence="6">
    <location>
        <begin position="1"/>
        <end position="28"/>
    </location>
</feature>
<protein>
    <submittedName>
        <fullName evidence="7">FAD-dependent oxidoreductase</fullName>
    </submittedName>
</protein>
<dbReference type="Gene3D" id="3.50.50.60">
    <property type="entry name" value="FAD/NAD(P)-binding domain"/>
    <property type="match status" value="1"/>
</dbReference>
<keyword evidence="4" id="KW-0408">Iron</keyword>
<dbReference type="AlphaFoldDB" id="A0A5D0HMZ3"/>
<dbReference type="OrthoDB" id="9780658at2"/>
<dbReference type="Proteomes" id="UP000323930">
    <property type="component" value="Unassembled WGS sequence"/>
</dbReference>
<accession>A0A5D0HMZ3</accession>
<evidence type="ECO:0000313" key="8">
    <source>
        <dbReference type="Proteomes" id="UP000323930"/>
    </source>
</evidence>
<dbReference type="GO" id="GO:0046872">
    <property type="term" value="F:metal ion binding"/>
    <property type="evidence" value="ECO:0007669"/>
    <property type="project" value="UniProtKB-KW"/>
</dbReference>